<evidence type="ECO:0000313" key="2">
    <source>
        <dbReference type="Proteomes" id="UP001558652"/>
    </source>
</evidence>
<keyword evidence="2" id="KW-1185">Reference proteome</keyword>
<reference evidence="1 2" key="1">
    <citation type="submission" date="2024-07" db="EMBL/GenBank/DDBJ databases">
        <title>Chromosome-level genome assembly of the water stick insect Ranatra chinensis (Heteroptera: Nepidae).</title>
        <authorList>
            <person name="Liu X."/>
        </authorList>
    </citation>
    <scope>NUCLEOTIDE SEQUENCE [LARGE SCALE GENOMIC DNA]</scope>
    <source>
        <strain evidence="1">Cailab_2021Rc</strain>
        <tissue evidence="1">Muscle</tissue>
    </source>
</reference>
<comment type="caution">
    <text evidence="1">The sequence shown here is derived from an EMBL/GenBank/DDBJ whole genome shotgun (WGS) entry which is preliminary data.</text>
</comment>
<evidence type="ECO:0000313" key="1">
    <source>
        <dbReference type="EMBL" id="KAL1124490.1"/>
    </source>
</evidence>
<organism evidence="1 2">
    <name type="scientific">Ranatra chinensis</name>
    <dbReference type="NCBI Taxonomy" id="642074"/>
    <lineage>
        <taxon>Eukaryota</taxon>
        <taxon>Metazoa</taxon>
        <taxon>Ecdysozoa</taxon>
        <taxon>Arthropoda</taxon>
        <taxon>Hexapoda</taxon>
        <taxon>Insecta</taxon>
        <taxon>Pterygota</taxon>
        <taxon>Neoptera</taxon>
        <taxon>Paraneoptera</taxon>
        <taxon>Hemiptera</taxon>
        <taxon>Heteroptera</taxon>
        <taxon>Panheteroptera</taxon>
        <taxon>Nepomorpha</taxon>
        <taxon>Nepidae</taxon>
        <taxon>Ranatrinae</taxon>
        <taxon>Ranatra</taxon>
    </lineage>
</organism>
<accession>A0ABD0YAY3</accession>
<gene>
    <name evidence="1" type="ORF">AAG570_001116</name>
</gene>
<proteinExistence type="predicted"/>
<dbReference type="Proteomes" id="UP001558652">
    <property type="component" value="Unassembled WGS sequence"/>
</dbReference>
<protein>
    <submittedName>
        <fullName evidence="1">Uncharacterized protein</fullName>
    </submittedName>
</protein>
<dbReference type="Gene3D" id="2.40.50.140">
    <property type="entry name" value="Nucleic acid-binding proteins"/>
    <property type="match status" value="1"/>
</dbReference>
<dbReference type="AlphaFoldDB" id="A0ABD0YAY3"/>
<dbReference type="EMBL" id="JBFDAA010000010">
    <property type="protein sequence ID" value="KAL1124490.1"/>
    <property type="molecule type" value="Genomic_DNA"/>
</dbReference>
<dbReference type="InterPro" id="IPR012340">
    <property type="entry name" value="NA-bd_OB-fold"/>
</dbReference>
<name>A0ABD0YAY3_9HEMI</name>
<sequence>MVGSIRSQGGEKHIMVFNIFPVTDLKMIAEHMLSVIHMGLKAEQMDSVVPEKPIKQEMLSSYGGGTGSSHTSDSLHGYNMDPKFKRVLETIMVSPLKFTVQSVKVSEFLPTSIF</sequence>